<dbReference type="Proteomes" id="UP001066276">
    <property type="component" value="Chromosome 3_1"/>
</dbReference>
<proteinExistence type="predicted"/>
<evidence type="ECO:0000256" key="1">
    <source>
        <dbReference type="SAM" id="MobiDB-lite"/>
    </source>
</evidence>
<dbReference type="Pfam" id="PF17718">
    <property type="entry name" value="DUF5563"/>
    <property type="match status" value="1"/>
</dbReference>
<accession>A0AAV7UCK8</accession>
<dbReference type="PANTHER" id="PTHR36296:SF1">
    <property type="entry name" value="CHROMOSOME 2 OPEN READING FRAME 80"/>
    <property type="match status" value="1"/>
</dbReference>
<protein>
    <submittedName>
        <fullName evidence="2">Uncharacterized protein</fullName>
    </submittedName>
</protein>
<dbReference type="AlphaFoldDB" id="A0AAV7UCK8"/>
<gene>
    <name evidence="2" type="ORF">NDU88_003612</name>
</gene>
<keyword evidence="3" id="KW-1185">Reference proteome</keyword>
<dbReference type="EMBL" id="JANPWB010000005">
    <property type="protein sequence ID" value="KAJ1186832.1"/>
    <property type="molecule type" value="Genomic_DNA"/>
</dbReference>
<sequence>MERKQLKKEIRKLLGDYIGTKLRENAFDPKGRRQYAFLDEMAHYDLAIGVALLWLNDSENQTSPEDEQGKLPFLSNHNYPNKMEREAMILSSFAGILMNSIPVEEVLGIYSCKPQVTHLKDSSKGLRKQPFNLSLHPFAMLTAPQAAKHIWKYDLRLQKAVQNKNMIGSSTTSSSGNDREGTKTSSDGEIAEQWTFSVFNVPCVFDSGKGSSLVQLLDGSSPVCLYPDCGLIK</sequence>
<feature type="region of interest" description="Disordered" evidence="1">
    <location>
        <begin position="166"/>
        <end position="187"/>
    </location>
</feature>
<evidence type="ECO:0000313" key="3">
    <source>
        <dbReference type="Proteomes" id="UP001066276"/>
    </source>
</evidence>
<comment type="caution">
    <text evidence="2">The sequence shown here is derived from an EMBL/GenBank/DDBJ whole genome shotgun (WGS) entry which is preliminary data.</text>
</comment>
<organism evidence="2 3">
    <name type="scientific">Pleurodeles waltl</name>
    <name type="common">Iberian ribbed newt</name>
    <dbReference type="NCBI Taxonomy" id="8319"/>
    <lineage>
        <taxon>Eukaryota</taxon>
        <taxon>Metazoa</taxon>
        <taxon>Chordata</taxon>
        <taxon>Craniata</taxon>
        <taxon>Vertebrata</taxon>
        <taxon>Euteleostomi</taxon>
        <taxon>Amphibia</taxon>
        <taxon>Batrachia</taxon>
        <taxon>Caudata</taxon>
        <taxon>Salamandroidea</taxon>
        <taxon>Salamandridae</taxon>
        <taxon>Pleurodelinae</taxon>
        <taxon>Pleurodeles</taxon>
    </lineage>
</organism>
<reference evidence="2" key="1">
    <citation type="journal article" date="2022" name="bioRxiv">
        <title>Sequencing and chromosome-scale assembly of the giantPleurodeles waltlgenome.</title>
        <authorList>
            <person name="Brown T."/>
            <person name="Elewa A."/>
            <person name="Iarovenko S."/>
            <person name="Subramanian E."/>
            <person name="Araus A.J."/>
            <person name="Petzold A."/>
            <person name="Susuki M."/>
            <person name="Suzuki K.-i.T."/>
            <person name="Hayashi T."/>
            <person name="Toyoda A."/>
            <person name="Oliveira C."/>
            <person name="Osipova E."/>
            <person name="Leigh N.D."/>
            <person name="Simon A."/>
            <person name="Yun M.H."/>
        </authorList>
    </citation>
    <scope>NUCLEOTIDE SEQUENCE</scope>
    <source>
        <strain evidence="2">20211129_DDA</strain>
        <tissue evidence="2">Liver</tissue>
    </source>
</reference>
<name>A0AAV7UCK8_PLEWA</name>
<evidence type="ECO:0000313" key="2">
    <source>
        <dbReference type="EMBL" id="KAJ1186832.1"/>
    </source>
</evidence>
<dbReference type="InterPro" id="IPR038776">
    <property type="entry name" value="C2orf80"/>
</dbReference>
<dbReference type="PANTHER" id="PTHR36296">
    <property type="entry name" value="GAMMA-CRYSTALLIN A"/>
    <property type="match status" value="1"/>
</dbReference>
<feature type="compositionally biased region" description="Polar residues" evidence="1">
    <location>
        <begin position="166"/>
        <end position="176"/>
    </location>
</feature>